<protein>
    <submittedName>
        <fullName evidence="2">Uncharacterized protein</fullName>
    </submittedName>
</protein>
<accession>A0ABN9JHA8</accession>
<feature type="region of interest" description="Disordered" evidence="1">
    <location>
        <begin position="1"/>
        <end position="30"/>
    </location>
</feature>
<comment type="caution">
    <text evidence="2">The sequence shown here is derived from an EMBL/GenBank/DDBJ whole genome shotgun (WGS) entry which is preliminary data.</text>
</comment>
<sequence>MLDAGGNRKAEDGPISVRHGSQYERALRGS</sequence>
<dbReference type="EMBL" id="CATZLL010000001">
    <property type="protein sequence ID" value="CAJ0809053.1"/>
    <property type="molecule type" value="Genomic_DNA"/>
</dbReference>
<name>A0ABN9JHA8_9RALS</name>
<evidence type="ECO:0000313" key="2">
    <source>
        <dbReference type="EMBL" id="CAJ0809053.1"/>
    </source>
</evidence>
<feature type="compositionally biased region" description="Basic and acidic residues" evidence="1">
    <location>
        <begin position="21"/>
        <end position="30"/>
    </location>
</feature>
<gene>
    <name evidence="2" type="ORF">LMG18101_00499</name>
</gene>
<organism evidence="2 3">
    <name type="scientific">Ralstonia flaminis</name>
    <dbReference type="NCBI Taxonomy" id="3058597"/>
    <lineage>
        <taxon>Bacteria</taxon>
        <taxon>Pseudomonadati</taxon>
        <taxon>Pseudomonadota</taxon>
        <taxon>Betaproteobacteria</taxon>
        <taxon>Burkholderiales</taxon>
        <taxon>Burkholderiaceae</taxon>
        <taxon>Ralstonia</taxon>
    </lineage>
</organism>
<evidence type="ECO:0000313" key="3">
    <source>
        <dbReference type="Proteomes" id="UP001189757"/>
    </source>
</evidence>
<evidence type="ECO:0000256" key="1">
    <source>
        <dbReference type="SAM" id="MobiDB-lite"/>
    </source>
</evidence>
<keyword evidence="3" id="KW-1185">Reference proteome</keyword>
<dbReference type="Proteomes" id="UP001189757">
    <property type="component" value="Unassembled WGS sequence"/>
</dbReference>
<feature type="compositionally biased region" description="Basic and acidic residues" evidence="1">
    <location>
        <begin position="1"/>
        <end position="12"/>
    </location>
</feature>
<proteinExistence type="predicted"/>
<reference evidence="2 3" key="1">
    <citation type="submission" date="2023-07" db="EMBL/GenBank/DDBJ databases">
        <authorList>
            <person name="Peeters C."/>
        </authorList>
    </citation>
    <scope>NUCLEOTIDE SEQUENCE [LARGE SCALE GENOMIC DNA]</scope>
    <source>
        <strain evidence="2 3">LMG 18101</strain>
    </source>
</reference>